<dbReference type="Proteomes" id="UP000615446">
    <property type="component" value="Unassembled WGS sequence"/>
</dbReference>
<evidence type="ECO:0000313" key="4">
    <source>
        <dbReference type="Proteomes" id="UP000247702"/>
    </source>
</evidence>
<dbReference type="AlphaFoldDB" id="A0A2Z6QYD3"/>
<evidence type="ECO:0000313" key="2">
    <source>
        <dbReference type="EMBL" id="GBB85296.1"/>
    </source>
</evidence>
<gene>
    <name evidence="3" type="ORF">RCL2_001319200</name>
    <name evidence="2" type="ORF">RclHR1_11860003</name>
</gene>
<reference evidence="2 4" key="1">
    <citation type="submission" date="2017-11" db="EMBL/GenBank/DDBJ databases">
        <title>The genome of Rhizophagus clarus HR1 reveals common genetic basis of auxotrophy among arbuscular mycorrhizal fungi.</title>
        <authorList>
            <person name="Kobayashi Y."/>
        </authorList>
    </citation>
    <scope>NUCLEOTIDE SEQUENCE [LARGE SCALE GENOMIC DNA]</scope>
    <source>
        <strain evidence="2 4">HR1</strain>
    </source>
</reference>
<evidence type="ECO:0000313" key="3">
    <source>
        <dbReference type="EMBL" id="GES86120.1"/>
    </source>
</evidence>
<dbReference type="Proteomes" id="UP000247702">
    <property type="component" value="Unassembled WGS sequence"/>
</dbReference>
<reference evidence="3" key="2">
    <citation type="submission" date="2019-10" db="EMBL/GenBank/DDBJ databases">
        <title>Conservation and host-specific expression of non-tandemly repeated heterogenous ribosome RNA gene in arbuscular mycorrhizal fungi.</title>
        <authorList>
            <person name="Maeda T."/>
            <person name="Kobayashi Y."/>
            <person name="Nakagawa T."/>
            <person name="Ezawa T."/>
            <person name="Yamaguchi K."/>
            <person name="Bino T."/>
            <person name="Nishimoto Y."/>
            <person name="Shigenobu S."/>
            <person name="Kawaguchi M."/>
        </authorList>
    </citation>
    <scope>NUCLEOTIDE SEQUENCE</scope>
    <source>
        <strain evidence="3">HR1</strain>
    </source>
</reference>
<dbReference type="GO" id="GO:0004674">
    <property type="term" value="F:protein serine/threonine kinase activity"/>
    <property type="evidence" value="ECO:0007669"/>
    <property type="project" value="TreeGrafter"/>
</dbReference>
<proteinExistence type="predicted"/>
<keyword evidence="3" id="KW-0808">Transferase</keyword>
<dbReference type="Pfam" id="PF07714">
    <property type="entry name" value="PK_Tyr_Ser-Thr"/>
    <property type="match status" value="1"/>
</dbReference>
<dbReference type="PROSITE" id="PS50011">
    <property type="entry name" value="PROTEIN_KINASE_DOM"/>
    <property type="match status" value="1"/>
</dbReference>
<dbReference type="SUPFAM" id="SSF56112">
    <property type="entry name" value="Protein kinase-like (PK-like)"/>
    <property type="match status" value="1"/>
</dbReference>
<dbReference type="InterPro" id="IPR001245">
    <property type="entry name" value="Ser-Thr/Tyr_kinase_cat_dom"/>
</dbReference>
<dbReference type="PANTHER" id="PTHR44329">
    <property type="entry name" value="SERINE/THREONINE-PROTEIN KINASE TNNI3K-RELATED"/>
    <property type="match status" value="1"/>
</dbReference>
<dbReference type="Gene3D" id="1.10.510.10">
    <property type="entry name" value="Transferase(Phosphotransferase) domain 1"/>
    <property type="match status" value="1"/>
</dbReference>
<name>A0A2Z6QYD3_9GLOM</name>
<keyword evidence="4" id="KW-1185">Reference proteome</keyword>
<evidence type="ECO:0000259" key="1">
    <source>
        <dbReference type="PROSITE" id="PS50011"/>
    </source>
</evidence>
<protein>
    <submittedName>
        <fullName evidence="3">Kinase-like domain-containing protein</fullName>
    </submittedName>
</protein>
<accession>A0A2Z6QYD3</accession>
<keyword evidence="3" id="KW-0418">Kinase</keyword>
<dbReference type="InterPro" id="IPR000719">
    <property type="entry name" value="Prot_kinase_dom"/>
</dbReference>
<organism evidence="2 4">
    <name type="scientific">Rhizophagus clarus</name>
    <dbReference type="NCBI Taxonomy" id="94130"/>
    <lineage>
        <taxon>Eukaryota</taxon>
        <taxon>Fungi</taxon>
        <taxon>Fungi incertae sedis</taxon>
        <taxon>Mucoromycota</taxon>
        <taxon>Glomeromycotina</taxon>
        <taxon>Glomeromycetes</taxon>
        <taxon>Glomerales</taxon>
        <taxon>Glomeraceae</taxon>
        <taxon>Rhizophagus</taxon>
    </lineage>
</organism>
<dbReference type="OrthoDB" id="4062651at2759"/>
<sequence length="467" mass="54861">MEFFKKIFKTKTHLKNENLYEQDFGLCPECKQPNTYYNWCKECYSKKFEQNFDKWTSNEKQLDEFIRMSQLEAKNSLELLEWIPYSRLRDIKFLARGGFGTVYDALWLDGWIIKWDYTKQDWERNVNKLDEQDFKDAVNPKIENRLESNEKYGFRVVLKSLDNSSDINENFLNESKLHYQCQCEISSTNDGFTSAPLIGITQDPHTSNYMIVMRKIENGSLRMNLFTKKYNPNDKFYNLYLISLQLEAMHKLNLIHGDIHGGNILCLDHATVLFSDFGLCRLADQPNTENTIFGVLPYVAPEILRRKTYTKAADIYSFGMIMWEMTSGSISFHDVPHDAILAIKICQGFRPEIIEGTTPEYAELMKRCWDRDPAERPTAEELKNFFYEWSEKHPIEMDEEMRTPIPDENEGELEIYSTSKFDINCGYISIPLITEELVEDSVTTEGVKFVIYDRKPDKRKANFELID</sequence>
<dbReference type="EMBL" id="BEXD01000209">
    <property type="protein sequence ID" value="GBB85296.1"/>
    <property type="molecule type" value="Genomic_DNA"/>
</dbReference>
<dbReference type="GO" id="GO:0005524">
    <property type="term" value="F:ATP binding"/>
    <property type="evidence" value="ECO:0007669"/>
    <property type="project" value="InterPro"/>
</dbReference>
<dbReference type="InterPro" id="IPR051681">
    <property type="entry name" value="Ser/Thr_Kinases-Pseudokinases"/>
</dbReference>
<comment type="caution">
    <text evidence="2">The sequence shown here is derived from an EMBL/GenBank/DDBJ whole genome shotgun (WGS) entry which is preliminary data.</text>
</comment>
<dbReference type="EMBL" id="BLAL01000160">
    <property type="protein sequence ID" value="GES86120.1"/>
    <property type="molecule type" value="Genomic_DNA"/>
</dbReference>
<dbReference type="InterPro" id="IPR011009">
    <property type="entry name" value="Kinase-like_dom_sf"/>
</dbReference>
<feature type="domain" description="Protein kinase" evidence="1">
    <location>
        <begin position="88"/>
        <end position="396"/>
    </location>
</feature>